<feature type="domain" description="CKK" evidence="2">
    <location>
        <begin position="347"/>
        <end position="471"/>
    </location>
</feature>
<dbReference type="InterPro" id="IPR038209">
    <property type="entry name" value="CKK_dom_sf"/>
</dbReference>
<dbReference type="OrthoDB" id="10588111at2759"/>
<accession>A4S431</accession>
<dbReference type="GO" id="GO:0008017">
    <property type="term" value="F:microtubule binding"/>
    <property type="evidence" value="ECO:0007669"/>
    <property type="project" value="InterPro"/>
</dbReference>
<dbReference type="SMART" id="SM01051">
    <property type="entry name" value="CAMSAP_CKK"/>
    <property type="match status" value="1"/>
</dbReference>
<sequence>MPNDALFDWLRRTAGADVADASDLYDGKVLLDALARATGAEEARAARADEDSIQILGRQLRRAGVFDGSDALRARDARGTMRVVREIYAESLRRRVAAFAVDAARDEGARFGDATPSPSRRRDEDEDEDEDEDKEEEGRDLLGAFEIEGDDVDAGAFDEDVDELDLTEDWRALESPAAKSTKARVDAGFVKASDMLQELSLNALDEDVCDDFGSDAYCRGTRAASRETKTLTRTPPPVPKALRLIPSPSAKPVKWDVVFDEPKPSGRVPTWFPGRNARLMASTSSSETSPPSKPIAVSWFGERDDDGDDAASLQRAAQRRGRLASSLSPVARRGASSPERRRSDIGVAACYVPARAPSNKRLIRNALRVLVGPPDRDDYVAAVRAIDKCEFPSVVLLLKGSAEVAPRKLRGVYAVVDEDTLKRIHGSGPEYVAGSSVLASLKFDTATMSFAPLASRAITPTVAAISLTRAK</sequence>
<reference evidence="3 4" key="1">
    <citation type="journal article" date="2007" name="Proc. Natl. Acad. Sci. U.S.A.">
        <title>The tiny eukaryote Ostreococcus provides genomic insights into the paradox of plankton speciation.</title>
        <authorList>
            <person name="Palenik B."/>
            <person name="Grimwood J."/>
            <person name="Aerts A."/>
            <person name="Rouze P."/>
            <person name="Salamov A."/>
            <person name="Putnam N."/>
            <person name="Dupont C."/>
            <person name="Jorgensen R."/>
            <person name="Derelle E."/>
            <person name="Rombauts S."/>
            <person name="Zhou K."/>
            <person name="Otillar R."/>
            <person name="Merchant S.S."/>
            <person name="Podell S."/>
            <person name="Gaasterland T."/>
            <person name="Napoli C."/>
            <person name="Gendler K."/>
            <person name="Manuell A."/>
            <person name="Tai V."/>
            <person name="Vallon O."/>
            <person name="Piganeau G."/>
            <person name="Jancek S."/>
            <person name="Heijde M."/>
            <person name="Jabbari K."/>
            <person name="Bowler C."/>
            <person name="Lohr M."/>
            <person name="Robbens S."/>
            <person name="Werner G."/>
            <person name="Dubchak I."/>
            <person name="Pazour G.J."/>
            <person name="Ren Q."/>
            <person name="Paulsen I."/>
            <person name="Delwiche C."/>
            <person name="Schmutz J."/>
            <person name="Rokhsar D."/>
            <person name="Van de Peer Y."/>
            <person name="Moreau H."/>
            <person name="Grigoriev I.V."/>
        </authorList>
    </citation>
    <scope>NUCLEOTIDE SEQUENCE [LARGE SCALE GENOMIC DNA]</scope>
    <source>
        <strain evidence="3 4">CCE9901</strain>
    </source>
</reference>
<evidence type="ECO:0000313" key="4">
    <source>
        <dbReference type="Proteomes" id="UP000001568"/>
    </source>
</evidence>
<dbReference type="STRING" id="436017.A4S431"/>
<feature type="region of interest" description="Disordered" evidence="1">
    <location>
        <begin position="108"/>
        <end position="145"/>
    </location>
</feature>
<dbReference type="HOGENOM" id="CLU_580606_0_0_1"/>
<protein>
    <recommendedName>
        <fullName evidence="2">CKK domain-containing protein</fullName>
    </recommendedName>
</protein>
<dbReference type="InterPro" id="IPR014797">
    <property type="entry name" value="CKK_CAMSAP"/>
</dbReference>
<evidence type="ECO:0000313" key="3">
    <source>
        <dbReference type="EMBL" id="ABO98317.1"/>
    </source>
</evidence>
<dbReference type="Gramene" id="ABO98317">
    <property type="protein sequence ID" value="ABO98317"/>
    <property type="gene ID" value="OSTLU_93378"/>
</dbReference>
<dbReference type="SUPFAM" id="SSF50346">
    <property type="entry name" value="PRC-barrel domain"/>
    <property type="match status" value="1"/>
</dbReference>
<dbReference type="EMBL" id="CP000590">
    <property type="protein sequence ID" value="ABO98317.1"/>
    <property type="molecule type" value="Genomic_DNA"/>
</dbReference>
<dbReference type="AlphaFoldDB" id="A4S431"/>
<proteinExistence type="predicted"/>
<organism evidence="3 4">
    <name type="scientific">Ostreococcus lucimarinus (strain CCE9901)</name>
    <dbReference type="NCBI Taxonomy" id="436017"/>
    <lineage>
        <taxon>Eukaryota</taxon>
        <taxon>Viridiplantae</taxon>
        <taxon>Chlorophyta</taxon>
        <taxon>Mamiellophyceae</taxon>
        <taxon>Mamiellales</taxon>
        <taxon>Bathycoccaceae</taxon>
        <taxon>Ostreococcus</taxon>
    </lineage>
</organism>
<keyword evidence="4" id="KW-1185">Reference proteome</keyword>
<feature type="region of interest" description="Disordered" evidence="1">
    <location>
        <begin position="281"/>
        <end position="339"/>
    </location>
</feature>
<dbReference type="Pfam" id="PF08683">
    <property type="entry name" value="CAMSAP_CKK"/>
    <property type="match status" value="1"/>
</dbReference>
<dbReference type="GeneID" id="5003923"/>
<gene>
    <name evidence="3" type="ORF">OSTLU_93378</name>
</gene>
<dbReference type="Proteomes" id="UP000001568">
    <property type="component" value="Chromosome 10"/>
</dbReference>
<dbReference type="InterPro" id="IPR011033">
    <property type="entry name" value="PRC_barrel-like_sf"/>
</dbReference>
<evidence type="ECO:0000256" key="1">
    <source>
        <dbReference type="SAM" id="MobiDB-lite"/>
    </source>
</evidence>
<dbReference type="Gene3D" id="3.10.20.360">
    <property type="entry name" value="CKK domain"/>
    <property type="match status" value="1"/>
</dbReference>
<dbReference type="RefSeq" id="XP_001420024.1">
    <property type="nucleotide sequence ID" value="XM_001419987.1"/>
</dbReference>
<evidence type="ECO:0000259" key="2">
    <source>
        <dbReference type="PROSITE" id="PS51508"/>
    </source>
</evidence>
<name>A4S431_OSTLU</name>
<feature type="compositionally biased region" description="Acidic residues" evidence="1">
    <location>
        <begin position="124"/>
        <end position="135"/>
    </location>
</feature>
<dbReference type="PROSITE" id="PS51508">
    <property type="entry name" value="CKK"/>
    <property type="match status" value="1"/>
</dbReference>
<dbReference type="KEGG" id="olu:OSTLU_93378"/>